<dbReference type="RefSeq" id="WP_182485278.1">
    <property type="nucleotide sequence ID" value="NZ_JACGWU010000008.1"/>
</dbReference>
<dbReference type="InterPro" id="IPR014710">
    <property type="entry name" value="RmlC-like_jellyroll"/>
</dbReference>
<dbReference type="Proteomes" id="UP000524237">
    <property type="component" value="Unassembled WGS sequence"/>
</dbReference>
<sequence>MFPETFMADAASLTLSNTPVPAAQVVAGSPFTGSAVLGDWGGKELGVWQMTPGEMTDVEADELCVILSGSGMVHRQIGGETVQQPLVPGAVFALLDGEETLWVVTETVRKVYLA</sequence>
<gene>
    <name evidence="2" type="ORF">FB555_001982</name>
</gene>
<feature type="domain" description="(S)-ureidoglycine aminohydrolase cupin" evidence="1">
    <location>
        <begin position="41"/>
        <end position="112"/>
    </location>
</feature>
<dbReference type="InterPro" id="IPR008579">
    <property type="entry name" value="UGlyAH_Cupin_dom"/>
</dbReference>
<organism evidence="2 3">
    <name type="scientific">Alpinimonas psychrophila</name>
    <dbReference type="NCBI Taxonomy" id="748908"/>
    <lineage>
        <taxon>Bacteria</taxon>
        <taxon>Bacillati</taxon>
        <taxon>Actinomycetota</taxon>
        <taxon>Actinomycetes</taxon>
        <taxon>Micrococcales</taxon>
        <taxon>Microbacteriaceae</taxon>
        <taxon>Alpinimonas</taxon>
    </lineage>
</organism>
<accession>A0A7W3JV57</accession>
<dbReference type="PANTHER" id="PTHR40943">
    <property type="entry name" value="CYTOPLASMIC PROTEIN-RELATED"/>
    <property type="match status" value="1"/>
</dbReference>
<dbReference type="PANTHER" id="PTHR40943:SF1">
    <property type="entry name" value="CYTOPLASMIC PROTEIN"/>
    <property type="match status" value="1"/>
</dbReference>
<dbReference type="Gene3D" id="2.60.120.10">
    <property type="entry name" value="Jelly Rolls"/>
    <property type="match status" value="1"/>
</dbReference>
<name>A0A7W3JV57_9MICO</name>
<dbReference type="AlphaFoldDB" id="A0A7W3JV57"/>
<evidence type="ECO:0000313" key="2">
    <source>
        <dbReference type="EMBL" id="MBA8829856.1"/>
    </source>
</evidence>
<reference evidence="2 3" key="1">
    <citation type="submission" date="2020-07" db="EMBL/GenBank/DDBJ databases">
        <title>Sequencing the genomes of 1000 actinobacteria strains.</title>
        <authorList>
            <person name="Klenk H.-P."/>
        </authorList>
    </citation>
    <scope>NUCLEOTIDE SEQUENCE [LARGE SCALE GENOMIC DNA]</scope>
    <source>
        <strain evidence="2 3">DSM 23737</strain>
    </source>
</reference>
<dbReference type="InterPro" id="IPR011051">
    <property type="entry name" value="RmlC_Cupin_sf"/>
</dbReference>
<dbReference type="EMBL" id="JACGWU010000008">
    <property type="protein sequence ID" value="MBA8829856.1"/>
    <property type="molecule type" value="Genomic_DNA"/>
</dbReference>
<evidence type="ECO:0000313" key="3">
    <source>
        <dbReference type="Proteomes" id="UP000524237"/>
    </source>
</evidence>
<dbReference type="SUPFAM" id="SSF51182">
    <property type="entry name" value="RmlC-like cupins"/>
    <property type="match status" value="1"/>
</dbReference>
<protein>
    <recommendedName>
        <fullName evidence="1">(S)-ureidoglycine aminohydrolase cupin domain-containing protein</fullName>
    </recommendedName>
</protein>
<keyword evidence="3" id="KW-1185">Reference proteome</keyword>
<dbReference type="Pfam" id="PF05899">
    <property type="entry name" value="Cupin_3"/>
    <property type="match status" value="1"/>
</dbReference>
<evidence type="ECO:0000259" key="1">
    <source>
        <dbReference type="Pfam" id="PF05899"/>
    </source>
</evidence>
<proteinExistence type="predicted"/>
<comment type="caution">
    <text evidence="2">The sequence shown here is derived from an EMBL/GenBank/DDBJ whole genome shotgun (WGS) entry which is preliminary data.</text>
</comment>